<feature type="signal peptide" evidence="2">
    <location>
        <begin position="1"/>
        <end position="22"/>
    </location>
</feature>
<evidence type="ECO:0000256" key="1">
    <source>
        <dbReference type="ARBA" id="ARBA00022729"/>
    </source>
</evidence>
<dbReference type="EMBL" id="VMBF01000012">
    <property type="protein sequence ID" value="TSJ72115.1"/>
    <property type="molecule type" value="Genomic_DNA"/>
</dbReference>
<dbReference type="AlphaFoldDB" id="A0A5M7AUY7"/>
<accession>A0A5M7AUY7</accession>
<dbReference type="InterPro" id="IPR013783">
    <property type="entry name" value="Ig-like_fold"/>
</dbReference>
<evidence type="ECO:0000259" key="3">
    <source>
        <dbReference type="Pfam" id="PF16586"/>
    </source>
</evidence>
<feature type="domain" description="DUF5060" evidence="3">
    <location>
        <begin position="35"/>
        <end position="103"/>
    </location>
</feature>
<proteinExistence type="predicted"/>
<evidence type="ECO:0000256" key="2">
    <source>
        <dbReference type="SAM" id="SignalP"/>
    </source>
</evidence>
<evidence type="ECO:0000313" key="8">
    <source>
        <dbReference type="Proteomes" id="UP000322315"/>
    </source>
</evidence>
<evidence type="ECO:0000313" key="6">
    <source>
        <dbReference type="EMBL" id="TSJ72115.1"/>
    </source>
</evidence>
<gene>
    <name evidence="5" type="ORF">F2B50_16830</name>
    <name evidence="6" type="ORF">FPF71_16830</name>
</gene>
<keyword evidence="7" id="KW-1185">Reference proteome</keyword>
<dbReference type="SUPFAM" id="SSF51445">
    <property type="entry name" value="(Trans)glycosidases"/>
    <property type="match status" value="1"/>
</dbReference>
<reference evidence="6 7" key="2">
    <citation type="submission" date="2019-07" db="EMBL/GenBank/DDBJ databases">
        <title>Algibacter marinivivus sp. nov., isolated from the surface of a marine red alga.</title>
        <authorList>
            <person name="Zhong X."/>
            <person name="Xu W."/>
            <person name="Zhang Y."/>
            <person name="Zhang Q."/>
            <person name="Du Z."/>
        </authorList>
    </citation>
    <scope>NUCLEOTIDE SEQUENCE [LARGE SCALE GENOMIC DNA]</scope>
    <source>
        <strain evidence="6 7">RU-4-M-4</strain>
    </source>
</reference>
<dbReference type="Gene3D" id="2.60.40.10">
    <property type="entry name" value="Immunoglobulins"/>
    <property type="match status" value="1"/>
</dbReference>
<dbReference type="Pfam" id="PF16586">
    <property type="entry name" value="DUF5060"/>
    <property type="match status" value="1"/>
</dbReference>
<dbReference type="RefSeq" id="WP_144118096.1">
    <property type="nucleotide sequence ID" value="NZ_JACHGE010000011.1"/>
</dbReference>
<dbReference type="Proteomes" id="UP000322315">
    <property type="component" value="Unassembled WGS sequence"/>
</dbReference>
<dbReference type="Pfam" id="PF18962">
    <property type="entry name" value="Por_Secre_tail"/>
    <property type="match status" value="1"/>
</dbReference>
<dbReference type="InterPro" id="IPR017853">
    <property type="entry name" value="GH"/>
</dbReference>
<evidence type="ECO:0000259" key="4">
    <source>
        <dbReference type="Pfam" id="PF18962"/>
    </source>
</evidence>
<evidence type="ECO:0000313" key="7">
    <source>
        <dbReference type="Proteomes" id="UP000315145"/>
    </source>
</evidence>
<reference evidence="5" key="3">
    <citation type="submission" date="2019-09" db="EMBL/GenBank/DDBJ databases">
        <authorList>
            <person name="Zhang D.-C."/>
        </authorList>
    </citation>
    <scope>NUCLEOTIDE SEQUENCE</scope>
    <source>
        <strain evidence="5">RU-4-M-4</strain>
    </source>
</reference>
<organism evidence="5 8">
    <name type="scientific">Algibacter amylolyticus</name>
    <dbReference type="NCBI Taxonomy" id="1608400"/>
    <lineage>
        <taxon>Bacteria</taxon>
        <taxon>Pseudomonadati</taxon>
        <taxon>Bacteroidota</taxon>
        <taxon>Flavobacteriia</taxon>
        <taxon>Flavobacteriales</taxon>
        <taxon>Flavobacteriaceae</taxon>
        <taxon>Algibacter</taxon>
    </lineage>
</organism>
<dbReference type="NCBIfam" id="TIGR04183">
    <property type="entry name" value="Por_Secre_tail"/>
    <property type="match status" value="1"/>
</dbReference>
<dbReference type="Proteomes" id="UP000315145">
    <property type="component" value="Unassembled WGS sequence"/>
</dbReference>
<dbReference type="InterPro" id="IPR032260">
    <property type="entry name" value="DUF5060"/>
</dbReference>
<sequence>MRNLKRIWFVICIQFCFVLEMASQVTLNTPEPNNVSKWSIYEVSFNSDETNYSNPFWDVEIIGTFTSPDNEILKVGGFYYDEDTWKLRFSPTKEGIWNYSIAFKTPTNTFEFTDNFECLPANSNHGFIQVSEENSYNFKYSDGTNVLINGINGHTPPVTAAFLGIPNTPSPADENMTKLMWQYLAQKNINTYRLQMFHQEWAPPVMEWNTFEGHANLLQNSGSLDKYDTENAKLIDKWFQDASDNGINIYPCLFTIHDDGNVYTFNQSPWSVENGGYYTSPTNMYSTTTDEGHDYVKKYVKYIVNRYGAFQNILAWEYNNEWGKYTSKDWINSIDEVITNNDPYNRAHAASYWAFDYAFDSELHDLPSNEIVDFHVYPWHGYDSEFTIDFMMNEDVSYFYDSYEKPILIGEYGSGDFDNNIPESEHYFDRIGYWTAFVSGGNALYWLRGDNSTTGIEYNIETLEWINSFGLITSNIVNVKNFTPKNAVISNIDTSNIRAYCFGAENEYLMYLHHYSNHDNNVINKSIQLSVPDSTWDISWYDPNSGSLISNENIESTNGVLNLSIPNFQVDIAMYLSNASNLGIEKINDISKYQVNLNPNPFSTEMSINFNLIKSEHVEIAIYSLNGRKINTIIDETLVAGQHTIKILSDKNINITTGMYLLNFNIESTNFSKKIIFKK</sequence>
<keyword evidence="1 2" id="KW-0732">Signal</keyword>
<reference evidence="5 8" key="1">
    <citation type="journal article" date="2015" name="Int. J. Syst. Evol. Microbiol.">
        <title>Algibacter amylolyticus sp. nov., isolated from intertidal sediment.</title>
        <authorList>
            <person name="Zhang D.C."/>
            <person name="Wu J."/>
            <person name="Neuner K."/>
            <person name="Yao J."/>
            <person name="Margesin R."/>
        </authorList>
    </citation>
    <scope>NUCLEOTIDE SEQUENCE [LARGE SCALE GENOMIC DNA]</scope>
    <source>
        <strain evidence="5 8">RU-4-M-4</strain>
    </source>
</reference>
<feature type="chain" id="PRO_5024281361" evidence="2">
    <location>
        <begin position="23"/>
        <end position="679"/>
    </location>
</feature>
<dbReference type="InterPro" id="IPR026444">
    <property type="entry name" value="Secre_tail"/>
</dbReference>
<name>A0A5M7AUY7_9FLAO</name>
<evidence type="ECO:0000313" key="5">
    <source>
        <dbReference type="EMBL" id="KAA5821169.1"/>
    </source>
</evidence>
<dbReference type="OrthoDB" id="59486at2"/>
<dbReference type="EMBL" id="VWRS01000012">
    <property type="protein sequence ID" value="KAA5821169.1"/>
    <property type="molecule type" value="Genomic_DNA"/>
</dbReference>
<feature type="domain" description="Secretion system C-terminal sorting" evidence="4">
    <location>
        <begin position="599"/>
        <end position="676"/>
    </location>
</feature>
<dbReference type="Gene3D" id="3.20.20.80">
    <property type="entry name" value="Glycosidases"/>
    <property type="match status" value="1"/>
</dbReference>
<comment type="caution">
    <text evidence="5">The sequence shown here is derived from an EMBL/GenBank/DDBJ whole genome shotgun (WGS) entry which is preliminary data.</text>
</comment>
<protein>
    <submittedName>
        <fullName evidence="5">DUF5060 domain-containing protein</fullName>
    </submittedName>
</protein>